<dbReference type="SUPFAM" id="SSF53850">
    <property type="entry name" value="Periplasmic binding protein-like II"/>
    <property type="match status" value="1"/>
</dbReference>
<dbReference type="AlphaFoldDB" id="A0AAE3K3Y0"/>
<feature type="chain" id="PRO_5042146801" description="Extracellular solute-binding protein" evidence="2">
    <location>
        <begin position="21"/>
        <end position="499"/>
    </location>
</feature>
<dbReference type="EMBL" id="JALEMU010000028">
    <property type="protein sequence ID" value="MCI5754968.1"/>
    <property type="molecule type" value="Genomic_DNA"/>
</dbReference>
<evidence type="ECO:0000313" key="3">
    <source>
        <dbReference type="EMBL" id="MCI5754968.1"/>
    </source>
</evidence>
<dbReference type="PROSITE" id="PS51257">
    <property type="entry name" value="PROKAR_LIPOPROTEIN"/>
    <property type="match status" value="1"/>
</dbReference>
<evidence type="ECO:0000256" key="2">
    <source>
        <dbReference type="SAM" id="SignalP"/>
    </source>
</evidence>
<dbReference type="Gene3D" id="3.40.190.10">
    <property type="entry name" value="Periplasmic binding protein-like II"/>
    <property type="match status" value="1"/>
</dbReference>
<feature type="signal peptide" evidence="2">
    <location>
        <begin position="1"/>
        <end position="20"/>
    </location>
</feature>
<feature type="region of interest" description="Disordered" evidence="1">
    <location>
        <begin position="26"/>
        <end position="57"/>
    </location>
</feature>
<organism evidence="3 4">
    <name type="scientific">Candidatus Colimorpha enterica</name>
    <dbReference type="NCBI Taxonomy" id="3083063"/>
    <lineage>
        <taxon>Bacteria</taxon>
        <taxon>Pseudomonadati</taxon>
        <taxon>Bacteroidota</taxon>
        <taxon>Bacteroidia</taxon>
        <taxon>Bacteroidales</taxon>
        <taxon>Candidatus Colimorpha</taxon>
    </lineage>
</organism>
<comment type="caution">
    <text evidence="3">The sequence shown here is derived from an EMBL/GenBank/DDBJ whole genome shotgun (WGS) entry which is preliminary data.</text>
</comment>
<feature type="compositionally biased region" description="Basic and acidic residues" evidence="1">
    <location>
        <begin position="47"/>
        <end position="57"/>
    </location>
</feature>
<evidence type="ECO:0000313" key="4">
    <source>
        <dbReference type="Proteomes" id="UP001139365"/>
    </source>
</evidence>
<reference evidence="3 4" key="1">
    <citation type="submission" date="2022-03" db="EMBL/GenBank/DDBJ databases">
        <title>Metagenome-assembled genomes from swine fecal metagenomes.</title>
        <authorList>
            <person name="Holman D.B."/>
            <person name="Kommadath A."/>
        </authorList>
    </citation>
    <scope>NUCLEOTIDE SEQUENCE [LARGE SCALE GENOMIC DNA]</scope>
    <source>
        <strain evidence="3">SUG147</strain>
    </source>
</reference>
<protein>
    <recommendedName>
        <fullName evidence="5">Extracellular solute-binding protein</fullName>
    </recommendedName>
</protein>
<accession>A0AAE3K3Y0</accession>
<dbReference type="Proteomes" id="UP001139365">
    <property type="component" value="Unassembled WGS sequence"/>
</dbReference>
<evidence type="ECO:0000256" key="1">
    <source>
        <dbReference type="SAM" id="MobiDB-lite"/>
    </source>
</evidence>
<gene>
    <name evidence="3" type="ORF">MR241_01585</name>
</gene>
<name>A0AAE3K3Y0_9BACT</name>
<keyword evidence="2" id="KW-0732">Signal</keyword>
<evidence type="ECO:0008006" key="5">
    <source>
        <dbReference type="Google" id="ProtNLM"/>
    </source>
</evidence>
<sequence>MKAKLFAAVLALITAAGILAGCKTPGGKPVGSGGTSGTTAAPSGDGEGGRKDAKDTLPEKMDFGGSDVVFHARGDNDAVIEIYVEEDAANDRVSQAVWRRNQAVNERLNVKIKVYAANGWEKYGDSLQELIGVLQAGDDDFDVIAAWMHACPNLIPYNVYADLTTVKYLDLEKPWWSQQINDTCNINGHQYLAAGEISTSYINCMMSYVFNKRIAEEYGNVVKEDLYDVVRDGRWTIDYIDTLTAGMYTDLNSNHKEDGEDFYGIVHFNSQAVDAYVQSFEFDMLARDGDGRYYFDTDTEKLSNIVDKVYKLVVENQGTFAMTARNTDFGSSHVFTSGRALFNPTWLWSVEHQLNNMEDEYGLLPYPKYDETQEDYATALSNGLSVMSIPNAAKSVDMSAAVLEAMCAESYRNVTEEYYETVLKGRYTHDEDSKDMLDLMTKNIRLNFEVIYNNLLWTPQYVLRIPTYNESKNFASWWGENYGIFDAKLNDLMDELYNT</sequence>
<proteinExistence type="predicted"/>